<dbReference type="Gene3D" id="1.10.490.10">
    <property type="entry name" value="Globins"/>
    <property type="match status" value="1"/>
</dbReference>
<organism evidence="1 2">
    <name type="scientific">Chitiniphilus purpureus</name>
    <dbReference type="NCBI Taxonomy" id="2981137"/>
    <lineage>
        <taxon>Bacteria</taxon>
        <taxon>Pseudomonadati</taxon>
        <taxon>Pseudomonadota</taxon>
        <taxon>Betaproteobacteria</taxon>
        <taxon>Neisseriales</taxon>
        <taxon>Chitinibacteraceae</taxon>
        <taxon>Chitiniphilus</taxon>
    </lineage>
</organism>
<accession>A0ABY6DMT5</accession>
<dbReference type="InterPro" id="IPR012292">
    <property type="entry name" value="Globin/Proto"/>
</dbReference>
<dbReference type="Proteomes" id="UP001061302">
    <property type="component" value="Chromosome"/>
</dbReference>
<dbReference type="EMBL" id="CP106753">
    <property type="protein sequence ID" value="UXY15664.1"/>
    <property type="molecule type" value="Genomic_DNA"/>
</dbReference>
<gene>
    <name evidence="1" type="ORF">N8I74_01225</name>
</gene>
<protein>
    <recommendedName>
        <fullName evidence="3">Group III truncated hemoglobin</fullName>
    </recommendedName>
</protein>
<dbReference type="RefSeq" id="WP_263125095.1">
    <property type="nucleotide sequence ID" value="NZ_CP106753.1"/>
</dbReference>
<keyword evidence="2" id="KW-1185">Reference proteome</keyword>
<sequence length="117" mass="13481">MDKLANLIGLDNIVAVVDDFFRAAAQHPLLAPWLARAADLERYRQRLVAFWYAALDGESYRLARPTSQLPALIDDIDRHHWHSIETLLHHAIDRHVPGDLARHWHRRLDQLGETVPA</sequence>
<dbReference type="SUPFAM" id="SSF46458">
    <property type="entry name" value="Globin-like"/>
    <property type="match status" value="1"/>
</dbReference>
<evidence type="ECO:0008006" key="3">
    <source>
        <dbReference type="Google" id="ProtNLM"/>
    </source>
</evidence>
<evidence type="ECO:0000313" key="2">
    <source>
        <dbReference type="Proteomes" id="UP001061302"/>
    </source>
</evidence>
<evidence type="ECO:0000313" key="1">
    <source>
        <dbReference type="EMBL" id="UXY15664.1"/>
    </source>
</evidence>
<name>A0ABY6DMT5_9NEIS</name>
<proteinExistence type="predicted"/>
<reference evidence="1" key="1">
    <citation type="submission" date="2022-10" db="EMBL/GenBank/DDBJ databases">
        <title>Chitiniphilus purpureus sp. nov., a novel chitin-degrading bacterium isolated from crawfish pond sediment.</title>
        <authorList>
            <person name="Li K."/>
        </authorList>
    </citation>
    <scope>NUCLEOTIDE SEQUENCE</scope>
    <source>
        <strain evidence="1">CD1</strain>
    </source>
</reference>
<dbReference type="InterPro" id="IPR009050">
    <property type="entry name" value="Globin-like_sf"/>
</dbReference>